<keyword evidence="3" id="KW-1015">Disulfide bond</keyword>
<name>A0A1I2EG12_9BACT</name>
<dbReference type="Gene3D" id="2.60.120.1000">
    <property type="match status" value="1"/>
</dbReference>
<organism evidence="6 7">
    <name type="scientific">Nannocystis exedens</name>
    <dbReference type="NCBI Taxonomy" id="54"/>
    <lineage>
        <taxon>Bacteria</taxon>
        <taxon>Pseudomonadati</taxon>
        <taxon>Myxococcota</taxon>
        <taxon>Polyangia</taxon>
        <taxon>Nannocystales</taxon>
        <taxon>Nannocystaceae</taxon>
        <taxon>Nannocystis</taxon>
    </lineage>
</organism>
<feature type="region of interest" description="Disordered" evidence="4">
    <location>
        <begin position="45"/>
        <end position="122"/>
    </location>
</feature>
<proteinExistence type="predicted"/>
<feature type="compositionally biased region" description="Low complexity" evidence="4">
    <location>
        <begin position="65"/>
        <end position="107"/>
    </location>
</feature>
<evidence type="ECO:0000256" key="2">
    <source>
        <dbReference type="ARBA" id="ARBA00022737"/>
    </source>
</evidence>
<protein>
    <submittedName>
        <fullName evidence="6">Myxococcus cysteine-rich repeat-containing protein</fullName>
    </submittedName>
</protein>
<dbReference type="GO" id="GO:0005615">
    <property type="term" value="C:extracellular space"/>
    <property type="evidence" value="ECO:0007669"/>
    <property type="project" value="TreeGrafter"/>
</dbReference>
<dbReference type="Pfam" id="PF13948">
    <property type="entry name" value="DUF4215"/>
    <property type="match status" value="1"/>
</dbReference>
<dbReference type="SUPFAM" id="SSF56496">
    <property type="entry name" value="Fibrinogen C-terminal domain-like"/>
    <property type="match status" value="1"/>
</dbReference>
<keyword evidence="1" id="KW-0732">Signal</keyword>
<dbReference type="NCBIfam" id="NF040941">
    <property type="entry name" value="GGGWT_bact"/>
    <property type="match status" value="1"/>
</dbReference>
<dbReference type="InterPro" id="IPR011936">
    <property type="entry name" value="Myxo_disulph_rpt"/>
</dbReference>
<keyword evidence="2" id="KW-0677">Repeat</keyword>
<dbReference type="InterPro" id="IPR002181">
    <property type="entry name" value="Fibrinogen_a/b/g_C_dom"/>
</dbReference>
<gene>
    <name evidence="6" type="ORF">SAMN02745121_06092</name>
</gene>
<dbReference type="AlphaFoldDB" id="A0A1I2EG12"/>
<dbReference type="PANTHER" id="PTHR16146:SF46">
    <property type="entry name" value="INTELECTIN-1A-RELATED"/>
    <property type="match status" value="1"/>
</dbReference>
<evidence type="ECO:0000259" key="5">
    <source>
        <dbReference type="PROSITE" id="PS51406"/>
    </source>
</evidence>
<reference evidence="7" key="1">
    <citation type="submission" date="2016-10" db="EMBL/GenBank/DDBJ databases">
        <authorList>
            <person name="Varghese N."/>
            <person name="Submissions S."/>
        </authorList>
    </citation>
    <scope>NUCLEOTIDE SEQUENCE [LARGE SCALE GENOMIC DNA]</scope>
    <source>
        <strain evidence="7">ATCC 25963</strain>
    </source>
</reference>
<dbReference type="NCBIfam" id="TIGR02232">
    <property type="entry name" value="myxo_disulf_rpt"/>
    <property type="match status" value="1"/>
</dbReference>
<evidence type="ECO:0000313" key="6">
    <source>
        <dbReference type="EMBL" id="SFE91882.1"/>
    </source>
</evidence>
<dbReference type="STRING" id="54.SAMN02745121_06092"/>
<accession>A0A1I2EG12</accession>
<dbReference type="PROSITE" id="PS51406">
    <property type="entry name" value="FIBRINOGEN_C_2"/>
    <property type="match status" value="1"/>
</dbReference>
<evidence type="ECO:0000256" key="1">
    <source>
        <dbReference type="ARBA" id="ARBA00022729"/>
    </source>
</evidence>
<evidence type="ECO:0000256" key="4">
    <source>
        <dbReference type="SAM" id="MobiDB-lite"/>
    </source>
</evidence>
<dbReference type="EMBL" id="FOMX01000022">
    <property type="protein sequence ID" value="SFE91882.1"/>
    <property type="molecule type" value="Genomic_DNA"/>
</dbReference>
<dbReference type="InterPro" id="IPR036056">
    <property type="entry name" value="Fibrinogen-like_C"/>
</dbReference>
<sequence>MRGPIVGRDGVDYTGAMGAARSEVVAGVVVAALVTGCLDTNPWFEEPTGSGGASSGMLSPTTTGSTTAEPLPTSTTSSESTTTTTTESTGGTTSETTWIETTDTGTSWPLSTGTTEWFSTGDPWTCGDGVVEGPEQCDEGADNSDTGACTTLCTTAACGDGFVQAGVEQCDDANFNPADGCVDCVVPHTCKELLELHPQANDGQAQIDPDGPEPMPLIPVYCDMTTAGGGWTLMERSPYNDPIGLALFKDAPENSNTPLATRYRMSRGTMGAIAINSTAMRLDCGGSDYLLTDAQSLFLGDLGPPGCANSAPVLYQEAELKQYKLTNVQLCTVFVGLGDGQCPGAWSIDEENQYDCLLDGYPWAGNNEAISPSSVDAFAVDPQNVDPAHDCHQPGAERRIMLR</sequence>
<feature type="compositionally biased region" description="Polar residues" evidence="4">
    <location>
        <begin position="108"/>
        <end position="118"/>
    </location>
</feature>
<dbReference type="PANTHER" id="PTHR16146">
    <property type="entry name" value="INTELECTIN"/>
    <property type="match status" value="1"/>
</dbReference>
<keyword evidence="7" id="KW-1185">Reference proteome</keyword>
<dbReference type="Proteomes" id="UP000199400">
    <property type="component" value="Unassembled WGS sequence"/>
</dbReference>
<feature type="domain" description="Fibrinogen C-terminal" evidence="5">
    <location>
        <begin position="181"/>
        <end position="236"/>
    </location>
</feature>
<evidence type="ECO:0000313" key="7">
    <source>
        <dbReference type="Proteomes" id="UP000199400"/>
    </source>
</evidence>
<dbReference type="RefSeq" id="WP_245913894.1">
    <property type="nucleotide sequence ID" value="NZ_FOMX01000022.1"/>
</dbReference>
<dbReference type="GO" id="GO:0070492">
    <property type="term" value="F:oligosaccharide binding"/>
    <property type="evidence" value="ECO:0007669"/>
    <property type="project" value="TreeGrafter"/>
</dbReference>
<evidence type="ECO:0000256" key="3">
    <source>
        <dbReference type="ARBA" id="ARBA00023157"/>
    </source>
</evidence>